<proteinExistence type="inferred from homology"/>
<feature type="domain" description="NAD-dependent epimerase/dehydratase" evidence="4">
    <location>
        <begin position="4"/>
        <end position="216"/>
    </location>
</feature>
<dbReference type="GO" id="GO:0016491">
    <property type="term" value="F:oxidoreductase activity"/>
    <property type="evidence" value="ECO:0007669"/>
    <property type="project" value="UniProtKB-KW"/>
</dbReference>
<reference evidence="5" key="1">
    <citation type="journal article" date="2014" name="Int. J. Syst. Evol. Microbiol.">
        <title>Complete genome sequence of Corynebacterium casei LMG S-19264T (=DSM 44701T), isolated from a smear-ripened cheese.</title>
        <authorList>
            <consortium name="US DOE Joint Genome Institute (JGI-PGF)"/>
            <person name="Walter F."/>
            <person name="Albersmeier A."/>
            <person name="Kalinowski J."/>
            <person name="Ruckert C."/>
        </authorList>
    </citation>
    <scope>NUCLEOTIDE SEQUENCE</scope>
    <source>
        <strain evidence="5">JCM 19831</strain>
    </source>
</reference>
<accession>A0A917WYV9</accession>
<keyword evidence="2" id="KW-0560">Oxidoreductase</keyword>
<dbReference type="PANTHER" id="PTHR43103:SF5">
    <property type="entry name" value="4-EPIMERASE, PUTATIVE (AFU_ORTHOLOGUE AFUA_7G00360)-RELATED"/>
    <property type="match status" value="1"/>
</dbReference>
<dbReference type="SUPFAM" id="SSF51735">
    <property type="entry name" value="NAD(P)-binding Rossmann-fold domains"/>
    <property type="match status" value="1"/>
</dbReference>
<dbReference type="PANTHER" id="PTHR43103">
    <property type="entry name" value="NUCLEOSIDE-DIPHOSPHATE-SUGAR EPIMERASE"/>
    <property type="match status" value="1"/>
</dbReference>
<dbReference type="Pfam" id="PF01370">
    <property type="entry name" value="Epimerase"/>
    <property type="match status" value="1"/>
</dbReference>
<keyword evidence="6" id="KW-1185">Reference proteome</keyword>
<reference evidence="5" key="2">
    <citation type="submission" date="2020-09" db="EMBL/GenBank/DDBJ databases">
        <authorList>
            <person name="Sun Q."/>
            <person name="Ohkuma M."/>
        </authorList>
    </citation>
    <scope>NUCLEOTIDE SEQUENCE</scope>
    <source>
        <strain evidence="5">JCM 19831</strain>
    </source>
</reference>
<dbReference type="Gene3D" id="3.40.50.720">
    <property type="entry name" value="NAD(P)-binding Rossmann-like Domain"/>
    <property type="match status" value="1"/>
</dbReference>
<comment type="similarity">
    <text evidence="1">Belongs to the NAD(P)-dependent epimerase/dehydratase family.</text>
</comment>
<comment type="caution">
    <text evidence="5">The sequence shown here is derived from an EMBL/GenBank/DDBJ whole genome shotgun (WGS) entry which is preliminary data.</text>
</comment>
<sequence>MSRIVVTGASGKTGRVVVADLLAHGHHVVATDAVGRPGHLSDLGTPLLIADLTDYGQAVEVLQGADSVVHLANIPAPGMYPPAVTLNRNCAMNANVFLAAQAHGLRGVVWASSETTLGLPFDTPPRYAPVDEGHFPFPTTTYALSKVLGETLAREIAGWSGIPFVALRLSNVHTPEDYANVPGYWADAHARKWNLWGYVDARDVAAACRLAVQAAEGSALRGANEFIVAAADTIMNRPSKDLLAEVFPAVPLNREIGEFETLLSIDRARDVLGYEPQYSWRDHVR</sequence>
<evidence type="ECO:0000313" key="5">
    <source>
        <dbReference type="EMBL" id="GGM41699.1"/>
    </source>
</evidence>
<dbReference type="InterPro" id="IPR001509">
    <property type="entry name" value="Epimerase_deHydtase"/>
</dbReference>
<evidence type="ECO:0000256" key="2">
    <source>
        <dbReference type="ARBA" id="ARBA00023002"/>
    </source>
</evidence>
<evidence type="ECO:0000256" key="1">
    <source>
        <dbReference type="ARBA" id="ARBA00007637"/>
    </source>
</evidence>
<dbReference type="Proteomes" id="UP000642070">
    <property type="component" value="Unassembled WGS sequence"/>
</dbReference>
<dbReference type="InterPro" id="IPR036291">
    <property type="entry name" value="NAD(P)-bd_dom_sf"/>
</dbReference>
<evidence type="ECO:0000256" key="3">
    <source>
        <dbReference type="ARBA" id="ARBA00023027"/>
    </source>
</evidence>
<organism evidence="5 6">
    <name type="scientific">Dactylosporangium sucinum</name>
    <dbReference type="NCBI Taxonomy" id="1424081"/>
    <lineage>
        <taxon>Bacteria</taxon>
        <taxon>Bacillati</taxon>
        <taxon>Actinomycetota</taxon>
        <taxon>Actinomycetes</taxon>
        <taxon>Micromonosporales</taxon>
        <taxon>Micromonosporaceae</taxon>
        <taxon>Dactylosporangium</taxon>
    </lineage>
</organism>
<gene>
    <name evidence="5" type="ORF">GCM10007977_048980</name>
</gene>
<dbReference type="AlphaFoldDB" id="A0A917WYV9"/>
<evidence type="ECO:0000259" key="4">
    <source>
        <dbReference type="Pfam" id="PF01370"/>
    </source>
</evidence>
<dbReference type="RefSeq" id="WP_190252253.1">
    <property type="nucleotide sequence ID" value="NZ_BMPI01000024.1"/>
</dbReference>
<dbReference type="EMBL" id="BMPI01000024">
    <property type="protein sequence ID" value="GGM41699.1"/>
    <property type="molecule type" value="Genomic_DNA"/>
</dbReference>
<protein>
    <submittedName>
        <fullName evidence="5">UDP-glucose 4-epimerase</fullName>
    </submittedName>
</protein>
<name>A0A917WYV9_9ACTN</name>
<keyword evidence="3" id="KW-0520">NAD</keyword>
<evidence type="ECO:0000313" key="6">
    <source>
        <dbReference type="Proteomes" id="UP000642070"/>
    </source>
</evidence>